<reference evidence="1" key="1">
    <citation type="submission" date="2023-05" db="EMBL/GenBank/DDBJ databases">
        <authorList>
            <consortium name="ELIXIR-Norway"/>
        </authorList>
    </citation>
    <scope>NUCLEOTIDE SEQUENCE</scope>
</reference>
<name>A0AC60A545_RANTA</name>
<evidence type="ECO:0000313" key="1">
    <source>
        <dbReference type="EMBL" id="CAN0555243.1"/>
    </source>
</evidence>
<proteinExistence type="predicted"/>
<dbReference type="Proteomes" id="UP001162501">
    <property type="component" value="Chromosome 7"/>
</dbReference>
<organism evidence="1 2">
    <name type="scientific">Rangifer tarandus platyrhynchus</name>
    <name type="common">Svalbard reindeer</name>
    <dbReference type="NCBI Taxonomy" id="3082113"/>
    <lineage>
        <taxon>Eukaryota</taxon>
        <taxon>Metazoa</taxon>
        <taxon>Chordata</taxon>
        <taxon>Craniata</taxon>
        <taxon>Vertebrata</taxon>
        <taxon>Euteleostomi</taxon>
        <taxon>Mammalia</taxon>
        <taxon>Eutheria</taxon>
        <taxon>Laurasiatheria</taxon>
        <taxon>Artiodactyla</taxon>
        <taxon>Ruminantia</taxon>
        <taxon>Pecora</taxon>
        <taxon>Cervidae</taxon>
        <taxon>Odocoileinae</taxon>
        <taxon>Rangifer</taxon>
    </lineage>
</organism>
<reference evidence="1" key="2">
    <citation type="submission" date="2025-03" db="EMBL/GenBank/DDBJ databases">
        <authorList>
            <consortium name="ELIXIR-Norway"/>
            <consortium name="Elixir Norway"/>
        </authorList>
    </citation>
    <scope>NUCLEOTIDE SEQUENCE</scope>
</reference>
<dbReference type="EMBL" id="OX596091">
    <property type="protein sequence ID" value="CAN0555243.1"/>
    <property type="molecule type" value="Genomic_DNA"/>
</dbReference>
<gene>
    <name evidence="1" type="ORF">MRATA1EN22A_LOCUS26800</name>
</gene>
<accession>A0AC60A545</accession>
<evidence type="ECO:0000313" key="2">
    <source>
        <dbReference type="Proteomes" id="UP001162501"/>
    </source>
</evidence>
<protein>
    <submittedName>
        <fullName evidence="1">Uncharacterized protein</fullName>
    </submittedName>
</protein>
<sequence>MVLTLTLRPADTAGPPASTSPAPPSHLVQPCSWSASRQMPASASSLPPASRCPALHGPLGRPFIVGSRARAGSLLSARGRQHGGREPESTQRMAGWGAQRSEGAWLGLDPGAEKIGSLRDDDKGPLGCLIREALKSEQSFQKDVPGMDVRGGPEVWVGCPHLPLLLTGTE</sequence>